<dbReference type="InterPro" id="IPR013783">
    <property type="entry name" value="Ig-like_fold"/>
</dbReference>
<keyword evidence="1" id="KW-0472">Membrane</keyword>
<evidence type="ECO:0000313" key="4">
    <source>
        <dbReference type="Proteomes" id="UP001634394"/>
    </source>
</evidence>
<accession>A0ABD3XK49</accession>
<keyword evidence="2" id="KW-0732">Signal</keyword>
<keyword evidence="1" id="KW-1133">Transmembrane helix</keyword>
<protein>
    <submittedName>
        <fullName evidence="3">Uncharacterized protein</fullName>
    </submittedName>
</protein>
<name>A0ABD3XK49_SINWO</name>
<feature type="signal peptide" evidence="2">
    <location>
        <begin position="1"/>
        <end position="24"/>
    </location>
</feature>
<dbReference type="InterPro" id="IPR036179">
    <property type="entry name" value="Ig-like_dom_sf"/>
</dbReference>
<organism evidence="3 4">
    <name type="scientific">Sinanodonta woodiana</name>
    <name type="common">Chinese pond mussel</name>
    <name type="synonym">Anodonta woodiana</name>
    <dbReference type="NCBI Taxonomy" id="1069815"/>
    <lineage>
        <taxon>Eukaryota</taxon>
        <taxon>Metazoa</taxon>
        <taxon>Spiralia</taxon>
        <taxon>Lophotrochozoa</taxon>
        <taxon>Mollusca</taxon>
        <taxon>Bivalvia</taxon>
        <taxon>Autobranchia</taxon>
        <taxon>Heteroconchia</taxon>
        <taxon>Palaeoheterodonta</taxon>
        <taxon>Unionida</taxon>
        <taxon>Unionoidea</taxon>
        <taxon>Unionidae</taxon>
        <taxon>Unioninae</taxon>
        <taxon>Sinanodonta</taxon>
    </lineage>
</organism>
<dbReference type="Gene3D" id="2.60.40.10">
    <property type="entry name" value="Immunoglobulins"/>
    <property type="match status" value="1"/>
</dbReference>
<comment type="caution">
    <text evidence="3">The sequence shown here is derived from an EMBL/GenBank/DDBJ whole genome shotgun (WGS) entry which is preliminary data.</text>
</comment>
<evidence type="ECO:0000256" key="2">
    <source>
        <dbReference type="SAM" id="SignalP"/>
    </source>
</evidence>
<dbReference type="EMBL" id="JBJQND010000002">
    <property type="protein sequence ID" value="KAL3886006.1"/>
    <property type="molecule type" value="Genomic_DNA"/>
</dbReference>
<dbReference type="AlphaFoldDB" id="A0ABD3XK49"/>
<evidence type="ECO:0000313" key="3">
    <source>
        <dbReference type="EMBL" id="KAL3886006.1"/>
    </source>
</evidence>
<feature type="chain" id="PRO_5044787205" evidence="2">
    <location>
        <begin position="25"/>
        <end position="306"/>
    </location>
</feature>
<proteinExistence type="predicted"/>
<keyword evidence="1" id="KW-0812">Transmembrane</keyword>
<sequence length="306" mass="35216">MNMTSGYMLLLILVALCFLKQIHSVTEQRTLPVCTGQSADLIWEIDEEDQQISKLEWHYNNQIICTSSQAKKFTVNRLYRDRIEMIDKTHIRLKNISLDDEGIYILLPLLKWSTNQTMHNISLQVLEPPTTNCTCEVSISEHPPKLTYDLKTSYCGRQKVTAFWKRKQTFEVLGEGDFILINSSFQDNEILCCPEGTAMTCVNDPKQFCKSVSIPRADKAKIYSGGNNTLQSDQQRIPATCTQSTEYTNLFWMMFFVLIICSLQCAIFPLLAFIICKTRKGKRILRAIRRLLEVVNMEKKGSSHYV</sequence>
<dbReference type="SUPFAM" id="SSF48726">
    <property type="entry name" value="Immunoglobulin"/>
    <property type="match status" value="1"/>
</dbReference>
<keyword evidence="4" id="KW-1185">Reference proteome</keyword>
<feature type="transmembrane region" description="Helical" evidence="1">
    <location>
        <begin position="250"/>
        <end position="276"/>
    </location>
</feature>
<dbReference type="Proteomes" id="UP001634394">
    <property type="component" value="Unassembled WGS sequence"/>
</dbReference>
<evidence type="ECO:0000256" key="1">
    <source>
        <dbReference type="SAM" id="Phobius"/>
    </source>
</evidence>
<gene>
    <name evidence="3" type="ORF">ACJMK2_026032</name>
</gene>
<reference evidence="3 4" key="1">
    <citation type="submission" date="2024-11" db="EMBL/GenBank/DDBJ databases">
        <title>Chromosome-level genome assembly of the freshwater bivalve Anodonta woodiana.</title>
        <authorList>
            <person name="Chen X."/>
        </authorList>
    </citation>
    <scope>NUCLEOTIDE SEQUENCE [LARGE SCALE GENOMIC DNA]</scope>
    <source>
        <strain evidence="3">MN2024</strain>
        <tissue evidence="3">Gills</tissue>
    </source>
</reference>